<keyword evidence="1" id="KW-0812">Transmembrane</keyword>
<evidence type="ECO:0000313" key="3">
    <source>
        <dbReference type="Proteomes" id="UP000295277"/>
    </source>
</evidence>
<accession>A0A4R1YJD1</accession>
<sequence length="64" mass="6927">MNAPDHMLRRSENPCIAGRIQTWTPIRGHDSMPIGREGIALKALSGAIGLILVILIVLVLTGRL</sequence>
<dbReference type="AlphaFoldDB" id="A0A4R1YJD1"/>
<keyword evidence="3" id="KW-1185">Reference proteome</keyword>
<keyword evidence="1" id="KW-0472">Membrane</keyword>
<gene>
    <name evidence="2" type="ORF">EV216_1321</name>
</gene>
<name>A0A4R1YJD1_9RHOB</name>
<protein>
    <submittedName>
        <fullName evidence="2">Uncharacterized protein</fullName>
    </submittedName>
</protein>
<reference evidence="2 3" key="1">
    <citation type="submission" date="2019-03" db="EMBL/GenBank/DDBJ databases">
        <title>Genomic Encyclopedia of Type Strains, Phase IV (KMG-IV): sequencing the most valuable type-strain genomes for metagenomic binning, comparative biology and taxonomic classification.</title>
        <authorList>
            <person name="Goeker M."/>
        </authorList>
    </citation>
    <scope>NUCLEOTIDE SEQUENCE [LARGE SCALE GENOMIC DNA]</scope>
    <source>
        <strain evidence="2 3">DSM 21153</strain>
    </source>
</reference>
<comment type="caution">
    <text evidence="2">The sequence shown here is derived from an EMBL/GenBank/DDBJ whole genome shotgun (WGS) entry which is preliminary data.</text>
</comment>
<dbReference type="EMBL" id="SLVM01000032">
    <property type="protein sequence ID" value="TCM76762.1"/>
    <property type="molecule type" value="Genomic_DNA"/>
</dbReference>
<evidence type="ECO:0000256" key="1">
    <source>
        <dbReference type="SAM" id="Phobius"/>
    </source>
</evidence>
<evidence type="ECO:0000313" key="2">
    <source>
        <dbReference type="EMBL" id="TCM76762.1"/>
    </source>
</evidence>
<keyword evidence="1" id="KW-1133">Transmembrane helix</keyword>
<feature type="transmembrane region" description="Helical" evidence="1">
    <location>
        <begin position="39"/>
        <end position="60"/>
    </location>
</feature>
<dbReference type="Proteomes" id="UP000295277">
    <property type="component" value="Unassembled WGS sequence"/>
</dbReference>
<proteinExistence type="predicted"/>
<organism evidence="2 3">
    <name type="scientific">Rhodovulum steppense</name>
    <dbReference type="NCBI Taxonomy" id="540251"/>
    <lineage>
        <taxon>Bacteria</taxon>
        <taxon>Pseudomonadati</taxon>
        <taxon>Pseudomonadota</taxon>
        <taxon>Alphaproteobacteria</taxon>
        <taxon>Rhodobacterales</taxon>
        <taxon>Paracoccaceae</taxon>
        <taxon>Rhodovulum</taxon>
    </lineage>
</organism>